<evidence type="ECO:0000256" key="1">
    <source>
        <dbReference type="SAM" id="SignalP"/>
    </source>
</evidence>
<keyword evidence="1" id="KW-0732">Signal</keyword>
<proteinExistence type="predicted"/>
<accession>A0AAD3HDQ9</accession>
<organism evidence="2 3">
    <name type="scientific">Chaetoceros tenuissimus</name>
    <dbReference type="NCBI Taxonomy" id="426638"/>
    <lineage>
        <taxon>Eukaryota</taxon>
        <taxon>Sar</taxon>
        <taxon>Stramenopiles</taxon>
        <taxon>Ochrophyta</taxon>
        <taxon>Bacillariophyta</taxon>
        <taxon>Coscinodiscophyceae</taxon>
        <taxon>Chaetocerotophycidae</taxon>
        <taxon>Chaetocerotales</taxon>
        <taxon>Chaetocerotaceae</taxon>
        <taxon>Chaetoceros</taxon>
    </lineage>
</organism>
<comment type="caution">
    <text evidence="2">The sequence shown here is derived from an EMBL/GenBank/DDBJ whole genome shotgun (WGS) entry which is preliminary data.</text>
</comment>
<name>A0AAD3HDQ9_9STRA</name>
<reference evidence="2 3" key="1">
    <citation type="journal article" date="2021" name="Sci. Rep.">
        <title>The genome of the diatom Chaetoceros tenuissimus carries an ancient integrated fragment of an extant virus.</title>
        <authorList>
            <person name="Hongo Y."/>
            <person name="Kimura K."/>
            <person name="Takaki Y."/>
            <person name="Yoshida Y."/>
            <person name="Baba S."/>
            <person name="Kobayashi G."/>
            <person name="Nagasaki K."/>
            <person name="Hano T."/>
            <person name="Tomaru Y."/>
        </authorList>
    </citation>
    <scope>NUCLEOTIDE SEQUENCE [LARGE SCALE GENOMIC DNA]</scope>
    <source>
        <strain evidence="2 3">NIES-3715</strain>
    </source>
</reference>
<sequence length="122" mass="13228">MKMLSVRSIALAGLCFLSFMSSSCFAFTVQNSAVVRRSSQSNFIPQEQKFARTKTQIYYGDNNDEERKVAVFEIPNVDAATLTAIGFAAIAFNFLVLANLGDGGIGGVVATFINNWDDITGN</sequence>
<feature type="signal peptide" evidence="1">
    <location>
        <begin position="1"/>
        <end position="26"/>
    </location>
</feature>
<evidence type="ECO:0000313" key="2">
    <source>
        <dbReference type="EMBL" id="GFH59870.1"/>
    </source>
</evidence>
<dbReference type="PROSITE" id="PS51257">
    <property type="entry name" value="PROKAR_LIPOPROTEIN"/>
    <property type="match status" value="1"/>
</dbReference>
<gene>
    <name evidence="2" type="ORF">CTEN210_16346</name>
</gene>
<dbReference type="EMBL" id="BLLK01000069">
    <property type="protein sequence ID" value="GFH59870.1"/>
    <property type="molecule type" value="Genomic_DNA"/>
</dbReference>
<dbReference type="Proteomes" id="UP001054902">
    <property type="component" value="Unassembled WGS sequence"/>
</dbReference>
<dbReference type="AlphaFoldDB" id="A0AAD3HDQ9"/>
<feature type="chain" id="PRO_5042267846" evidence="1">
    <location>
        <begin position="27"/>
        <end position="122"/>
    </location>
</feature>
<evidence type="ECO:0000313" key="3">
    <source>
        <dbReference type="Proteomes" id="UP001054902"/>
    </source>
</evidence>
<keyword evidence="3" id="KW-1185">Reference proteome</keyword>
<protein>
    <submittedName>
        <fullName evidence="2">Uncharacterized protein</fullName>
    </submittedName>
</protein>